<dbReference type="Proteomes" id="UP000325113">
    <property type="component" value="Unassembled WGS sequence"/>
</dbReference>
<comment type="caution">
    <text evidence="3">The sequence shown here is derived from an EMBL/GenBank/DDBJ whole genome shotgun (WGS) entry which is preliminary data.</text>
</comment>
<evidence type="ECO:0000313" key="3">
    <source>
        <dbReference type="EMBL" id="KAA0156937.1"/>
    </source>
</evidence>
<dbReference type="EMBL" id="VLTL01000010">
    <property type="protein sequence ID" value="KAA0170933.1"/>
    <property type="molecule type" value="Genomic_DNA"/>
</dbReference>
<evidence type="ECO:0000313" key="9">
    <source>
        <dbReference type="Proteomes" id="UP000325113"/>
    </source>
</evidence>
<feature type="region of interest" description="Disordered" evidence="1">
    <location>
        <begin position="231"/>
        <end position="259"/>
    </location>
</feature>
<protein>
    <submittedName>
        <fullName evidence="3">Uncharacterized protein</fullName>
    </submittedName>
</protein>
<dbReference type="AlphaFoldDB" id="A0A5A8CWX9"/>
<dbReference type="EMBL" id="VLTM01000080">
    <property type="protein sequence ID" value="KAA0156937.1"/>
    <property type="molecule type" value="Genomic_DNA"/>
</dbReference>
<evidence type="ECO:0000313" key="2">
    <source>
        <dbReference type="EMBL" id="KAA0153336.1"/>
    </source>
</evidence>
<dbReference type="Proteomes" id="UP000322899">
    <property type="component" value="Unassembled WGS sequence"/>
</dbReference>
<dbReference type="OrthoDB" id="10292115at2759"/>
<dbReference type="Proteomes" id="UP000324907">
    <property type="component" value="Unassembled WGS sequence"/>
</dbReference>
<accession>A0A5A8CWX9</accession>
<gene>
    <name evidence="5" type="ORF">FNF27_02774</name>
    <name evidence="4" type="ORF">FNF28_01211</name>
    <name evidence="2" type="ORF">FNF29_03149</name>
    <name evidence="3" type="ORF">FNF31_05865</name>
</gene>
<name>A0A5A8CWX9_CAFRO</name>
<keyword evidence="7" id="KW-1185">Reference proteome</keyword>
<dbReference type="Proteomes" id="UP000323011">
    <property type="component" value="Unassembled WGS sequence"/>
</dbReference>
<sequence length="259" mass="27830">MAEPLARGETLKAKARIGGASVRTTYRRTEQAFHPSDAPPAAHIRRQEVKQLRRPAALGEKARAAWNGSTAVDRKPCDRQAATLHAFDRRDRAYNYRAEALPSKAAVDTDAFGRTLGSSLRRTARAAEMEVNPALAGKPAWDDRTLVADGTRTREQLTKRLDETARKSTGRRRAAVKGYVGPVERERQRMRLLRAQRAAAATAQLEGSAEFGAAAADSRAVTAMRAAGLGLVSGDPEVSTGAPSQSAFGLAVSASRTRA</sequence>
<evidence type="ECO:0000313" key="5">
    <source>
        <dbReference type="EMBL" id="KAA0175693.1"/>
    </source>
</evidence>
<dbReference type="EMBL" id="VLTN01000016">
    <property type="protein sequence ID" value="KAA0153336.1"/>
    <property type="molecule type" value="Genomic_DNA"/>
</dbReference>
<evidence type="ECO:0000313" key="8">
    <source>
        <dbReference type="Proteomes" id="UP000324907"/>
    </source>
</evidence>
<organism evidence="3 9">
    <name type="scientific">Cafeteria roenbergensis</name>
    <name type="common">Marine flagellate</name>
    <dbReference type="NCBI Taxonomy" id="33653"/>
    <lineage>
        <taxon>Eukaryota</taxon>
        <taxon>Sar</taxon>
        <taxon>Stramenopiles</taxon>
        <taxon>Bigyra</taxon>
        <taxon>Opalozoa</taxon>
        <taxon>Bicosoecida</taxon>
        <taxon>Cafeteriaceae</taxon>
        <taxon>Cafeteria</taxon>
    </lineage>
</organism>
<evidence type="ECO:0000313" key="4">
    <source>
        <dbReference type="EMBL" id="KAA0170933.1"/>
    </source>
</evidence>
<proteinExistence type="predicted"/>
<evidence type="ECO:0000313" key="7">
    <source>
        <dbReference type="Proteomes" id="UP000323011"/>
    </source>
</evidence>
<dbReference type="EMBL" id="VLTO01000012">
    <property type="protein sequence ID" value="KAA0175693.1"/>
    <property type="molecule type" value="Genomic_DNA"/>
</dbReference>
<evidence type="ECO:0000256" key="1">
    <source>
        <dbReference type="SAM" id="MobiDB-lite"/>
    </source>
</evidence>
<evidence type="ECO:0000313" key="6">
    <source>
        <dbReference type="Proteomes" id="UP000322899"/>
    </source>
</evidence>
<reference evidence="6 7" key="1">
    <citation type="submission" date="2019-07" db="EMBL/GenBank/DDBJ databases">
        <title>Genomes of Cafeteria roenbergensis.</title>
        <authorList>
            <person name="Fischer M.G."/>
            <person name="Hackl T."/>
            <person name="Roman M."/>
        </authorList>
    </citation>
    <scope>NUCLEOTIDE SEQUENCE [LARGE SCALE GENOMIC DNA]</scope>
    <source>
        <strain evidence="2 7">BVI</strain>
        <strain evidence="3 9">Cflag</strain>
        <strain evidence="5 6">E4-10P</strain>
        <strain evidence="4 8">RCC970-E3</strain>
    </source>
</reference>